<protein>
    <submittedName>
        <fullName evidence="2">Uncharacterized protein</fullName>
    </submittedName>
</protein>
<evidence type="ECO:0000256" key="1">
    <source>
        <dbReference type="SAM" id="MobiDB-lite"/>
    </source>
</evidence>
<feature type="compositionally biased region" description="Basic residues" evidence="1">
    <location>
        <begin position="394"/>
        <end position="403"/>
    </location>
</feature>
<comment type="caution">
    <text evidence="2">The sequence shown here is derived from an EMBL/GenBank/DDBJ whole genome shotgun (WGS) entry which is preliminary data.</text>
</comment>
<reference evidence="2 3" key="1">
    <citation type="submission" date="2015-03" db="EMBL/GenBank/DDBJ databases">
        <authorList>
            <person name="Radwan O."/>
            <person name="Al-Naeli F.A."/>
            <person name="Rendon G.A."/>
            <person name="Fields C."/>
        </authorList>
    </citation>
    <scope>NUCLEOTIDE SEQUENCE [LARGE SCALE GENOMIC DNA]</scope>
    <source>
        <strain evidence="2">CR-DP1</strain>
    </source>
</reference>
<feature type="compositionally biased region" description="Acidic residues" evidence="1">
    <location>
        <begin position="317"/>
        <end position="328"/>
    </location>
</feature>
<dbReference type="AlphaFoldDB" id="A0A0F4Z944"/>
<evidence type="ECO:0000313" key="3">
    <source>
        <dbReference type="Proteomes" id="UP000033483"/>
    </source>
</evidence>
<accession>A0A0F4Z944</accession>
<feature type="compositionally biased region" description="Low complexity" evidence="1">
    <location>
        <begin position="343"/>
        <end position="356"/>
    </location>
</feature>
<evidence type="ECO:0000313" key="2">
    <source>
        <dbReference type="EMBL" id="KKA27027.1"/>
    </source>
</evidence>
<dbReference type="InterPro" id="IPR046486">
    <property type="entry name" value="DUF6579"/>
</dbReference>
<gene>
    <name evidence="2" type="ORF">TD95_004351</name>
</gene>
<proteinExistence type="predicted"/>
<organism evidence="2 3">
    <name type="scientific">Thielaviopsis punctulata</name>
    <dbReference type="NCBI Taxonomy" id="72032"/>
    <lineage>
        <taxon>Eukaryota</taxon>
        <taxon>Fungi</taxon>
        <taxon>Dikarya</taxon>
        <taxon>Ascomycota</taxon>
        <taxon>Pezizomycotina</taxon>
        <taxon>Sordariomycetes</taxon>
        <taxon>Hypocreomycetidae</taxon>
        <taxon>Microascales</taxon>
        <taxon>Ceratocystidaceae</taxon>
        <taxon>Thielaviopsis</taxon>
    </lineage>
</organism>
<dbReference type="Pfam" id="PF20219">
    <property type="entry name" value="DUF6579"/>
    <property type="match status" value="1"/>
</dbReference>
<name>A0A0F4Z944_9PEZI</name>
<feature type="compositionally biased region" description="Basic and acidic residues" evidence="1">
    <location>
        <begin position="376"/>
        <end position="392"/>
    </location>
</feature>
<sequence>MASAALWQLLADKKLRRQAWETAVQLADSPLVKSIQAGDTVGTVRETIREIQRFVPSMQVVGKSMCDNAHVFSYFNAAAMTAQIGSNMILTYQGVQALQLIAEKLEGISTTLAAQTALMAQKEFPQYVYAMIRERMGQTSSDPNFNHWFFVYHPDNDWYPTFYHLLEKDPLGPAFCGYTNQLDTCFLFMVAARRLAERRERHARKKGQKPVPVRIHLLIPAYQPILVAEALRIPEEIGDFVMEGRIHNNKQFVWFNLPQEQRHYCDSIGQWDPPSPGFFTWAWSRIGLGGVNQPKLGERRIIGTSQDGTKKARVDESDVAEDEPEEDVSSIAAAAGSALVETGSSLSSTSGSASGSSRKRIEEAKKTANPLHQRQAQKEHKEQKERDKEYAGRRLSRRISSKK</sequence>
<dbReference type="OrthoDB" id="3852249at2759"/>
<keyword evidence="3" id="KW-1185">Reference proteome</keyword>
<feature type="region of interest" description="Disordered" evidence="1">
    <location>
        <begin position="340"/>
        <end position="403"/>
    </location>
</feature>
<dbReference type="Proteomes" id="UP000033483">
    <property type="component" value="Unassembled WGS sequence"/>
</dbReference>
<dbReference type="EMBL" id="LAEV01001910">
    <property type="protein sequence ID" value="KKA27027.1"/>
    <property type="molecule type" value="Genomic_DNA"/>
</dbReference>
<feature type="region of interest" description="Disordered" evidence="1">
    <location>
        <begin position="298"/>
        <end position="328"/>
    </location>
</feature>